<gene>
    <name evidence="6" type="ORF">CNO13_06610</name>
    <name evidence="7" type="ORF">CNO13_07335</name>
    <name evidence="8" type="ORF">EZU67_004830</name>
    <name evidence="9" type="ORF">EZU67_007425</name>
    <name evidence="1" type="ORF">EZU67_04830</name>
    <name evidence="2" type="ORF">EZU68_05070</name>
    <name evidence="3" type="ORF">EZU69_04835</name>
    <name evidence="4" type="ORF">EZU70_05085</name>
    <name evidence="5" type="ORF">EZU71_05015</name>
</gene>
<evidence type="ECO:0000313" key="7">
    <source>
        <dbReference type="EMBL" id="WDE71791.1"/>
    </source>
</evidence>
<evidence type="ECO:0000313" key="10">
    <source>
        <dbReference type="Proteomes" id="UP000230633"/>
    </source>
</evidence>
<dbReference type="Proteomes" id="UP000230633">
    <property type="component" value="Plasmid pYekat-1-lp70"/>
</dbReference>
<dbReference type="Proteomes" id="UP000291995">
    <property type="component" value="Plasmid pYekat-76-lp70"/>
</dbReference>
<dbReference type="Proteomes" id="UP000230633">
    <property type="component" value="Plasmid pYekat-1-lp64"/>
</dbReference>
<sequence>MLRTSKCRIKEMLECMVFTSRDIFNFLSVLSKRDKVSSTFVDLDPPYSISKDRLDDNRCWSLDSLERLIIEMK</sequence>
<evidence type="ECO:0000313" key="11">
    <source>
        <dbReference type="Proteomes" id="UP000291995"/>
    </source>
</evidence>
<dbReference type="EMBL" id="CP037475">
    <property type="protein sequence ID" value="QBL99235.1"/>
    <property type="molecule type" value="Genomic_DNA"/>
</dbReference>
<evidence type="ECO:0000313" key="2">
    <source>
        <dbReference type="EMBL" id="QBK63770.1"/>
    </source>
</evidence>
<dbReference type="EMBL" id="CP117139">
    <property type="protein sequence ID" value="WEG86058.1"/>
    <property type="molecule type" value="Genomic_DNA"/>
</dbReference>
<evidence type="ECO:0000313" key="3">
    <source>
        <dbReference type="EMBL" id="QBK65027.1"/>
    </source>
</evidence>
<geneLocation type="plasmid" evidence="4">
    <name>unnamed</name>
</geneLocation>
<accession>A0A481YH51</accession>
<dbReference type="EMBL" id="CP024348">
    <property type="protein sequence ID" value="WDE71791.1"/>
    <property type="molecule type" value="Genomic_DNA"/>
</dbReference>
<proteinExistence type="predicted"/>
<dbReference type="EMBL" id="CP037063">
    <property type="protein sequence ID" value="QBK66328.1"/>
    <property type="molecule type" value="Genomic_DNA"/>
</dbReference>
<evidence type="ECO:0000313" key="1">
    <source>
        <dbReference type="EMBL" id="QBK62491.1"/>
    </source>
</evidence>
<dbReference type="EMBL" id="CP117140">
    <property type="protein sequence ID" value="WEG86184.1"/>
    <property type="molecule type" value="Genomic_DNA"/>
</dbReference>
<dbReference type="Proteomes" id="UP000291995">
    <property type="component" value="Plasmid pYekat-76-lp64"/>
</dbReference>
<keyword evidence="4" id="KW-0614">Plasmid</keyword>
<dbReference type="EMBL" id="CP024335">
    <property type="protein sequence ID" value="WDE71656.1"/>
    <property type="molecule type" value="Genomic_DNA"/>
</dbReference>
<keyword evidence="10" id="KW-1185">Reference proteome</keyword>
<geneLocation type="plasmid" evidence="9 11">
    <name>pYekat-76-lp64</name>
</geneLocation>
<evidence type="ECO:0000313" key="9">
    <source>
        <dbReference type="EMBL" id="WEG86184.1"/>
    </source>
</evidence>
<dbReference type="AlphaFoldDB" id="A0A481YH51"/>
<reference evidence="8" key="2">
    <citation type="submission" date="2022-12" db="EMBL/GenBank/DDBJ databases">
        <title>B. miyamotoi WGS.</title>
        <authorList>
            <person name="Kuleshov K.V."/>
            <person name="Hoornstra D."/>
            <person name="Hovius J.W."/>
            <person name="Platonov A.E."/>
            <person name="Telford S.R. III."/>
        </authorList>
    </citation>
    <scope>NUCLEOTIDE SEQUENCE</scope>
    <source>
        <strain evidence="8">Yekat-76</strain>
        <plasmid evidence="9">pYekat-76-lp64</plasmid>
        <plasmid evidence="8">pYekat-76-lp70</plasmid>
    </source>
</reference>
<dbReference type="EMBL" id="CP036560">
    <property type="protein sequence ID" value="QBK62491.1"/>
    <property type="molecule type" value="Genomic_DNA"/>
</dbReference>
<evidence type="ECO:0000313" key="8">
    <source>
        <dbReference type="EMBL" id="WEG86058.1"/>
    </source>
</evidence>
<evidence type="ECO:0000313" key="5">
    <source>
        <dbReference type="EMBL" id="QBL99235.1"/>
    </source>
</evidence>
<dbReference type="EMBL" id="CP036733">
    <property type="protein sequence ID" value="QBK63770.1"/>
    <property type="molecule type" value="Genomic_DNA"/>
</dbReference>
<organism evidence="4">
    <name type="scientific">Borrelia miyamotoi</name>
    <dbReference type="NCBI Taxonomy" id="47466"/>
    <lineage>
        <taxon>Bacteria</taxon>
        <taxon>Pseudomonadati</taxon>
        <taxon>Spirochaetota</taxon>
        <taxon>Spirochaetia</taxon>
        <taxon>Spirochaetales</taxon>
        <taxon>Borreliaceae</taxon>
        <taxon>Borrelia</taxon>
    </lineage>
</organism>
<reference evidence="4" key="1">
    <citation type="submission" date="2019-03" db="EMBL/GenBank/DDBJ databases">
        <title>Whole genome sequencing of Borrelia miyamotoi strains isolated at the Russian territory.</title>
        <authorList>
            <person name="Kuleshov K.V."/>
            <person name="Platonov A.E."/>
            <person name="Goptar I.A."/>
            <person name="Shipulin G.A."/>
            <person name="Markelov M.L."/>
            <person name="Koetsveld J."/>
            <person name="Kolyasnikova N.M."/>
            <person name="Sarksyan D.S."/>
            <person name="Toporkova M.G."/>
            <person name="Hovius J.W."/>
        </authorList>
    </citation>
    <scope>NUCLEOTIDE SEQUENCE</scope>
    <source>
        <strain evidence="6 10">Yekat-1</strain>
        <strain evidence="5">Yekat-18</strain>
        <strain evidence="4">Yekat-19</strain>
        <strain evidence="3">Yekat-21</strain>
        <strain evidence="2">Yekat-31</strain>
        <strain evidence="1">Yekat-76</strain>
        <plasmid evidence="7 10">pYekat-1-lp64</plasmid>
        <plasmid evidence="6 10">pYekat-1-lp70</plasmid>
        <plasmid evidence="4">unnamed</plasmid>
    </source>
</reference>
<protein>
    <submittedName>
        <fullName evidence="4">Uncharacterized protein</fullName>
    </submittedName>
</protein>
<geneLocation type="plasmid" evidence="6 10">
    <name>pYekat-1-lp70</name>
</geneLocation>
<geneLocation type="plasmid" evidence="7 10">
    <name>pYekat-1-lp64</name>
</geneLocation>
<evidence type="ECO:0000313" key="4">
    <source>
        <dbReference type="EMBL" id="QBK66328.1"/>
    </source>
</evidence>
<dbReference type="RefSeq" id="WP_025444322.1">
    <property type="nucleotide sequence ID" value="NZ_CP024207.2"/>
</dbReference>
<geneLocation type="plasmid" evidence="8 11">
    <name>pYekat-76-lp70</name>
</geneLocation>
<dbReference type="EMBL" id="CP036917">
    <property type="protein sequence ID" value="QBK65027.1"/>
    <property type="molecule type" value="Genomic_DNA"/>
</dbReference>
<evidence type="ECO:0000313" key="6">
    <source>
        <dbReference type="EMBL" id="WDE71656.1"/>
    </source>
</evidence>
<name>A0A481YH51_9SPIR</name>